<dbReference type="GO" id="GO:0003910">
    <property type="term" value="F:DNA ligase (ATP) activity"/>
    <property type="evidence" value="ECO:0007669"/>
    <property type="project" value="InterPro"/>
</dbReference>
<evidence type="ECO:0000256" key="1">
    <source>
        <dbReference type="ARBA" id="ARBA00022598"/>
    </source>
</evidence>
<dbReference type="OrthoDB" id="206088at2759"/>
<protein>
    <submittedName>
        <fullName evidence="2">Uncharacterized protein</fullName>
    </submittedName>
</protein>
<comment type="caution">
    <text evidence="2">The sequence shown here is derived from an EMBL/GenBank/DDBJ whole genome shotgun (WGS) entry which is preliminary data.</text>
</comment>
<name>A0A0C2M7J7_THEKT</name>
<dbReference type="InterPro" id="IPR036599">
    <property type="entry name" value="DNA_ligase_N_sf"/>
</dbReference>
<dbReference type="Gene3D" id="1.10.3260.10">
    <property type="entry name" value="DNA ligase, ATP-dependent, N-terminal domain"/>
    <property type="match status" value="1"/>
</dbReference>
<evidence type="ECO:0000313" key="3">
    <source>
        <dbReference type="Proteomes" id="UP000031668"/>
    </source>
</evidence>
<evidence type="ECO:0000313" key="2">
    <source>
        <dbReference type="EMBL" id="KII62970.1"/>
    </source>
</evidence>
<dbReference type="EMBL" id="JWZT01004836">
    <property type="protein sequence ID" value="KII62970.1"/>
    <property type="molecule type" value="Genomic_DNA"/>
</dbReference>
<keyword evidence="3" id="KW-1185">Reference proteome</keyword>
<dbReference type="GO" id="GO:0006281">
    <property type="term" value="P:DNA repair"/>
    <property type="evidence" value="ECO:0007669"/>
    <property type="project" value="InterPro"/>
</dbReference>
<organism evidence="2 3">
    <name type="scientific">Thelohanellus kitauei</name>
    <name type="common">Myxosporean</name>
    <dbReference type="NCBI Taxonomy" id="669202"/>
    <lineage>
        <taxon>Eukaryota</taxon>
        <taxon>Metazoa</taxon>
        <taxon>Cnidaria</taxon>
        <taxon>Myxozoa</taxon>
        <taxon>Myxosporea</taxon>
        <taxon>Bivalvulida</taxon>
        <taxon>Platysporina</taxon>
        <taxon>Myxobolidae</taxon>
        <taxon>Thelohanellus</taxon>
    </lineage>
</organism>
<accession>A0A0C2M7J7</accession>
<dbReference type="GO" id="GO:0006310">
    <property type="term" value="P:DNA recombination"/>
    <property type="evidence" value="ECO:0007669"/>
    <property type="project" value="InterPro"/>
</dbReference>
<dbReference type="GO" id="GO:0003677">
    <property type="term" value="F:DNA binding"/>
    <property type="evidence" value="ECO:0007669"/>
    <property type="project" value="InterPro"/>
</dbReference>
<dbReference type="AlphaFoldDB" id="A0A0C2M7J7"/>
<sequence length="175" mass="19665">MIESDPVINLKFVCIKTNNCEEAAFPRLSIDFSMCRLDSIPNAVRSFVESIPSNPHELVFGDLIKSLQKKLRIGLAEQSMLVALAHAFVAHESSLDCVPTKEELEIATLTRRNTPKNIEVGYTYIINLLRYLPGDQHIVFIIDETGFHTLCHKQTAKGGFESRIDTCQDPFKDGI</sequence>
<dbReference type="Proteomes" id="UP000031668">
    <property type="component" value="Unassembled WGS sequence"/>
</dbReference>
<proteinExistence type="predicted"/>
<dbReference type="SUPFAM" id="SSF117018">
    <property type="entry name" value="ATP-dependent DNA ligase DNA-binding domain"/>
    <property type="match status" value="1"/>
</dbReference>
<gene>
    <name evidence="2" type="ORF">RF11_12175</name>
</gene>
<keyword evidence="1" id="KW-0436">Ligase</keyword>
<reference evidence="2 3" key="1">
    <citation type="journal article" date="2014" name="Genome Biol. Evol.">
        <title>The genome of the myxosporean Thelohanellus kitauei shows adaptations to nutrient acquisition within its fish host.</title>
        <authorList>
            <person name="Yang Y."/>
            <person name="Xiong J."/>
            <person name="Zhou Z."/>
            <person name="Huo F."/>
            <person name="Miao W."/>
            <person name="Ran C."/>
            <person name="Liu Y."/>
            <person name="Zhang J."/>
            <person name="Feng J."/>
            <person name="Wang M."/>
            <person name="Wang M."/>
            <person name="Wang L."/>
            <person name="Yao B."/>
        </authorList>
    </citation>
    <scope>NUCLEOTIDE SEQUENCE [LARGE SCALE GENOMIC DNA]</scope>
    <source>
        <strain evidence="2">Wuqing</strain>
    </source>
</reference>